<dbReference type="AlphaFoldDB" id="A0A9W4XUQ7"/>
<accession>A0A9W4XUQ7</accession>
<feature type="signal peptide" evidence="1">
    <location>
        <begin position="1"/>
        <end position="21"/>
    </location>
</feature>
<evidence type="ECO:0008006" key="4">
    <source>
        <dbReference type="Google" id="ProtNLM"/>
    </source>
</evidence>
<keyword evidence="1" id="KW-0732">Signal</keyword>
<evidence type="ECO:0000313" key="2">
    <source>
        <dbReference type="EMBL" id="CAI6341360.1"/>
    </source>
</evidence>
<name>A0A9W4XUQ7_9PLEO</name>
<proteinExistence type="predicted"/>
<comment type="caution">
    <text evidence="2">The sequence shown here is derived from an EMBL/GenBank/DDBJ whole genome shotgun (WGS) entry which is preliminary data.</text>
</comment>
<sequence length="134" mass="14422">MKFTAATLFFFLGASMATATAEPVSSAVTNDCLALGGLLDTRGLVGTEHRKCSDHPLQHDSLQKRSCAVRNYGCEKGYCWKKCREGKDQPWCWMAKNYGSGAWNTCGKDSECEPSKLGASDCGVCNKGTCGCTC</sequence>
<protein>
    <recommendedName>
        <fullName evidence="4">IDI-2</fullName>
    </recommendedName>
</protein>
<gene>
    <name evidence="2" type="ORF">PDIGIT_LOCUS14557</name>
</gene>
<evidence type="ECO:0000256" key="1">
    <source>
        <dbReference type="SAM" id="SignalP"/>
    </source>
</evidence>
<dbReference type="Proteomes" id="UP001152607">
    <property type="component" value="Unassembled WGS sequence"/>
</dbReference>
<keyword evidence="3" id="KW-1185">Reference proteome</keyword>
<reference evidence="2" key="1">
    <citation type="submission" date="2023-01" db="EMBL/GenBank/DDBJ databases">
        <authorList>
            <person name="Van Ghelder C."/>
            <person name="Rancurel C."/>
        </authorList>
    </citation>
    <scope>NUCLEOTIDE SEQUENCE</scope>
    <source>
        <strain evidence="2">CNCM I-4278</strain>
    </source>
</reference>
<dbReference type="OrthoDB" id="3770816at2759"/>
<organism evidence="2 3">
    <name type="scientific">Periconia digitata</name>
    <dbReference type="NCBI Taxonomy" id="1303443"/>
    <lineage>
        <taxon>Eukaryota</taxon>
        <taxon>Fungi</taxon>
        <taxon>Dikarya</taxon>
        <taxon>Ascomycota</taxon>
        <taxon>Pezizomycotina</taxon>
        <taxon>Dothideomycetes</taxon>
        <taxon>Pleosporomycetidae</taxon>
        <taxon>Pleosporales</taxon>
        <taxon>Massarineae</taxon>
        <taxon>Periconiaceae</taxon>
        <taxon>Periconia</taxon>
    </lineage>
</organism>
<feature type="chain" id="PRO_5040761712" description="IDI-2" evidence="1">
    <location>
        <begin position="22"/>
        <end position="134"/>
    </location>
</feature>
<evidence type="ECO:0000313" key="3">
    <source>
        <dbReference type="Proteomes" id="UP001152607"/>
    </source>
</evidence>
<dbReference type="EMBL" id="CAOQHR010000011">
    <property type="protein sequence ID" value="CAI6341360.1"/>
    <property type="molecule type" value="Genomic_DNA"/>
</dbReference>